<evidence type="ECO:0000313" key="2">
    <source>
        <dbReference type="EMBL" id="ETO18403.1"/>
    </source>
</evidence>
<feature type="region of interest" description="Disordered" evidence="1">
    <location>
        <begin position="15"/>
        <end position="106"/>
    </location>
</feature>
<keyword evidence="3" id="KW-1185">Reference proteome</keyword>
<comment type="caution">
    <text evidence="2">The sequence shown here is derived from an EMBL/GenBank/DDBJ whole genome shotgun (WGS) entry which is preliminary data.</text>
</comment>
<evidence type="ECO:0000256" key="1">
    <source>
        <dbReference type="SAM" id="MobiDB-lite"/>
    </source>
</evidence>
<evidence type="ECO:0008006" key="4">
    <source>
        <dbReference type="Google" id="ProtNLM"/>
    </source>
</evidence>
<reference evidence="2 3" key="1">
    <citation type="journal article" date="2013" name="Curr. Biol.">
        <title>The Genome of the Foraminiferan Reticulomyxa filosa.</title>
        <authorList>
            <person name="Glockner G."/>
            <person name="Hulsmann N."/>
            <person name="Schleicher M."/>
            <person name="Noegel A.A."/>
            <person name="Eichinger L."/>
            <person name="Gallinger C."/>
            <person name="Pawlowski J."/>
            <person name="Sierra R."/>
            <person name="Euteneuer U."/>
            <person name="Pillet L."/>
            <person name="Moustafa A."/>
            <person name="Platzer M."/>
            <person name="Groth M."/>
            <person name="Szafranski K."/>
            <person name="Schliwa M."/>
        </authorList>
    </citation>
    <scope>NUCLEOTIDE SEQUENCE [LARGE SCALE GENOMIC DNA]</scope>
</reference>
<dbReference type="InterPro" id="IPR036575">
    <property type="entry name" value="TFIIS_cen_dom_sf"/>
</dbReference>
<feature type="compositionally biased region" description="Basic and acidic residues" evidence="1">
    <location>
        <begin position="40"/>
        <end position="86"/>
    </location>
</feature>
<dbReference type="GO" id="GO:0006351">
    <property type="term" value="P:DNA-templated transcription"/>
    <property type="evidence" value="ECO:0007669"/>
    <property type="project" value="InterPro"/>
</dbReference>
<protein>
    <recommendedName>
        <fullName evidence="4">TFIIS central domain-containing protein</fullName>
    </recommendedName>
</protein>
<dbReference type="AlphaFoldDB" id="X6MWN7"/>
<accession>X6MWN7</accession>
<name>X6MWN7_RETFI</name>
<feature type="compositionally biased region" description="Basic and acidic residues" evidence="1">
    <location>
        <begin position="15"/>
        <end position="25"/>
    </location>
</feature>
<dbReference type="SUPFAM" id="SSF46942">
    <property type="entry name" value="Elongation factor TFIIS domain 2"/>
    <property type="match status" value="1"/>
</dbReference>
<gene>
    <name evidence="2" type="ORF">RFI_18861</name>
</gene>
<organism evidence="2 3">
    <name type="scientific">Reticulomyxa filosa</name>
    <dbReference type="NCBI Taxonomy" id="46433"/>
    <lineage>
        <taxon>Eukaryota</taxon>
        <taxon>Sar</taxon>
        <taxon>Rhizaria</taxon>
        <taxon>Retaria</taxon>
        <taxon>Foraminifera</taxon>
        <taxon>Monothalamids</taxon>
        <taxon>Reticulomyxidae</taxon>
        <taxon>Reticulomyxa</taxon>
    </lineage>
</organism>
<proteinExistence type="predicted"/>
<evidence type="ECO:0000313" key="3">
    <source>
        <dbReference type="Proteomes" id="UP000023152"/>
    </source>
</evidence>
<sequence>MDLDWNKFVSDILHKRDTSEEKAMANEDPSFLKKKKRKRKEYEFENESLRQELEKKLEEEKKQANKERNKTHDKDGQIYEKKDHTLTKQKSGVHSQSGVDEGVRSKSRQRLNQLFSNVLQMQAKDDKSKTKQSTQLYSDDKKLQMQIRQFCLDMEACIFNWSMQQFNENTSCIDSLQKIYQEKIRDILFNLHHNDEICLNLWNKLLTPYDLIYSCDSWEIAHSQMKKKRIQNKETLSKQVQSTSLDALWISTSDIHCQYCGNQNTCKYRKVRELNGGTAFEAFGSKSQNDIQLVDVCCQNCNSKFKSEIYF</sequence>
<dbReference type="Proteomes" id="UP000023152">
    <property type="component" value="Unassembled WGS sequence"/>
</dbReference>
<feature type="compositionally biased region" description="Polar residues" evidence="1">
    <location>
        <begin position="88"/>
        <end position="98"/>
    </location>
</feature>
<dbReference type="EMBL" id="ASPP01014982">
    <property type="protein sequence ID" value="ETO18403.1"/>
    <property type="molecule type" value="Genomic_DNA"/>
</dbReference>